<dbReference type="InterPro" id="IPR016007">
    <property type="entry name" value="Alpha_rhamnosid"/>
</dbReference>
<keyword evidence="3" id="KW-0378">Hydrolase</keyword>
<feature type="domain" description="Alpha-L-rhamnosidase six-hairpin glycosidase" evidence="6">
    <location>
        <begin position="417"/>
        <end position="761"/>
    </location>
</feature>
<dbReference type="Gene3D" id="2.60.420.10">
    <property type="entry name" value="Maltose phosphorylase, domain 3"/>
    <property type="match status" value="1"/>
</dbReference>
<dbReference type="InterPro" id="IPR012341">
    <property type="entry name" value="6hp_glycosidase-like_sf"/>
</dbReference>
<feature type="domain" description="Bacterial alpha-L-rhamnosidase N-terminal" evidence="5">
    <location>
        <begin position="145"/>
        <end position="281"/>
    </location>
</feature>
<comment type="caution">
    <text evidence="8">The sequence shown here is derived from an EMBL/GenBank/DDBJ whole genome shotgun (WGS) entry which is preliminary data.</text>
</comment>
<evidence type="ECO:0000259" key="5">
    <source>
        <dbReference type="Pfam" id="PF08531"/>
    </source>
</evidence>
<protein>
    <recommendedName>
        <fullName evidence="2">alpha-L-rhamnosidase</fullName>
        <ecNumber evidence="2">3.2.1.40</ecNumber>
    </recommendedName>
</protein>
<dbReference type="InterPro" id="IPR036116">
    <property type="entry name" value="FN3_sf"/>
</dbReference>
<sequence>MPLRLTDLRTEHLVNPLGLDESIPRFSWKIADSRNGASQLAYQLEVSAHNVVVWDSRRIDADTSILVPYAGPALKPHTRYDWRIRIWDHTGTASAWSTPAWFETGFLNALAPWPAAEWIHRPLAAAPADRPAAHLRKTFRLTAAPREARLYITARGIFEPHVNGQRIGNDHLTPGWTDYRHRLEYLTYDVTAQLTAGDNTLEALLADGWYCGFFGFKTQRNNYGDKPALLATLRLVEADGSVRWIGTDASWKTSLGPVVAADLYNGEAFDARLAPKTWQPARVLAFPSLPLTAKAFGRVRTIEELATVALTQPTKGTHVFDLGQNMVGNIRLRIRAPRGTKITIRYAEMLQADGTVYTANLRGARCTDTYICRGGGLETYEPRFTFHGFRYVELTGLKTKPRPDAVTGLVWHTDMESTGTFTCSDPLVNQLQSNIRWGQRGNFLEVPTDCPQRDERLGWTGDAQVFIPTAAFNYDVASFFRKWTRDLADGQHPSGAFPDTAPDIFFNIWPDNTGGTAAWGDAGVICPWTVYQKYGDTRILSENYSAMARSVAFQEKTSAALIRPDTHYGDWLAPDASEAGWGATPSDLIGTAYFARITAIMADVARILGHTADAKRFNALHAKILAAFNRRFVTPDGRLAGDTQTAYLLALGFDLLPEKLRPAALANLERALKRRNDHLATGFVGTPLLCPVLSRFGRTDLAYKLLFNDDYPGWLFPVKNGATTMWERWNSWTPNKGFGEVGMNSFNHYAYGAIGEWLYNTTAGISELAPAFKKILLRPQPHDKLTHATATLDTPYGIVSSAWKRTAKTITWTVVVPPNTTALAVPPAASLDEVRIAKKPWRDTVGISTATHDNLPALVLPPGRYVFTLPAK</sequence>
<evidence type="ECO:0000259" key="4">
    <source>
        <dbReference type="Pfam" id="PF05592"/>
    </source>
</evidence>
<feature type="domain" description="Alpha-L-rhamnosidase concanavalin-like" evidence="4">
    <location>
        <begin position="314"/>
        <end position="411"/>
    </location>
</feature>
<gene>
    <name evidence="8" type="ORF">FPL22_09955</name>
</gene>
<accession>A0A556QSH1</accession>
<dbReference type="EC" id="3.2.1.40" evidence="2"/>
<reference evidence="8 9" key="1">
    <citation type="submission" date="2019-07" db="EMBL/GenBank/DDBJ databases">
        <title>Description of 53C-WASEF.</title>
        <authorList>
            <person name="Pitt A."/>
            <person name="Hahn M.W."/>
        </authorList>
    </citation>
    <scope>NUCLEOTIDE SEQUENCE [LARGE SCALE GENOMIC DNA]</scope>
    <source>
        <strain evidence="8 9">53C-WASEF</strain>
    </source>
</reference>
<dbReference type="InterPro" id="IPR035398">
    <property type="entry name" value="Bac_rhamnosid_C"/>
</dbReference>
<dbReference type="Pfam" id="PF25788">
    <property type="entry name" value="Ig_Rha78A_N"/>
    <property type="match status" value="1"/>
</dbReference>
<feature type="domain" description="Alpha-L-rhamnosidase C-terminal" evidence="7">
    <location>
        <begin position="764"/>
        <end position="826"/>
    </location>
</feature>
<evidence type="ECO:0000256" key="3">
    <source>
        <dbReference type="ARBA" id="ARBA00022801"/>
    </source>
</evidence>
<dbReference type="Pfam" id="PF17389">
    <property type="entry name" value="Bac_rhamnosid6H"/>
    <property type="match status" value="1"/>
</dbReference>
<dbReference type="InterPro" id="IPR008902">
    <property type="entry name" value="Rhamnosid_concanavalin"/>
</dbReference>
<dbReference type="PANTHER" id="PTHR33307">
    <property type="entry name" value="ALPHA-RHAMNOSIDASE (EUROFUNG)"/>
    <property type="match status" value="1"/>
</dbReference>
<dbReference type="Gene3D" id="2.60.40.10">
    <property type="entry name" value="Immunoglobulins"/>
    <property type="match status" value="1"/>
</dbReference>
<dbReference type="GO" id="GO:0030596">
    <property type="term" value="F:alpha-L-rhamnosidase activity"/>
    <property type="evidence" value="ECO:0007669"/>
    <property type="project" value="UniProtKB-EC"/>
</dbReference>
<dbReference type="InterPro" id="IPR013737">
    <property type="entry name" value="Bac_rhamnosid_N"/>
</dbReference>
<dbReference type="Pfam" id="PF08531">
    <property type="entry name" value="Bac_rhamnosid_N"/>
    <property type="match status" value="1"/>
</dbReference>
<dbReference type="PANTHER" id="PTHR33307:SF6">
    <property type="entry name" value="ALPHA-RHAMNOSIDASE (EUROFUNG)-RELATED"/>
    <property type="match status" value="1"/>
</dbReference>
<comment type="catalytic activity">
    <reaction evidence="1">
        <text>Hydrolysis of terminal non-reducing alpha-L-rhamnose residues in alpha-L-rhamnosides.</text>
        <dbReference type="EC" id="3.2.1.40"/>
    </reaction>
</comment>
<organism evidence="8 9">
    <name type="scientific">Rariglobus hedericola</name>
    <dbReference type="NCBI Taxonomy" id="2597822"/>
    <lineage>
        <taxon>Bacteria</taxon>
        <taxon>Pseudomonadati</taxon>
        <taxon>Verrucomicrobiota</taxon>
        <taxon>Opitutia</taxon>
        <taxon>Opitutales</taxon>
        <taxon>Opitutaceae</taxon>
        <taxon>Rariglobus</taxon>
    </lineage>
</organism>
<evidence type="ECO:0000313" key="9">
    <source>
        <dbReference type="Proteomes" id="UP000315648"/>
    </source>
</evidence>
<proteinExistence type="predicted"/>
<dbReference type="GO" id="GO:0005975">
    <property type="term" value="P:carbohydrate metabolic process"/>
    <property type="evidence" value="ECO:0007669"/>
    <property type="project" value="InterPro"/>
</dbReference>
<dbReference type="OrthoDB" id="9761045at2"/>
<dbReference type="AlphaFoldDB" id="A0A556QSH1"/>
<keyword evidence="9" id="KW-1185">Reference proteome</keyword>
<evidence type="ECO:0000259" key="7">
    <source>
        <dbReference type="Pfam" id="PF17390"/>
    </source>
</evidence>
<dbReference type="Pfam" id="PF17390">
    <property type="entry name" value="Bac_rhamnosid_C"/>
    <property type="match status" value="1"/>
</dbReference>
<dbReference type="Gene3D" id="2.60.120.260">
    <property type="entry name" value="Galactose-binding domain-like"/>
    <property type="match status" value="2"/>
</dbReference>
<evidence type="ECO:0000256" key="2">
    <source>
        <dbReference type="ARBA" id="ARBA00012652"/>
    </source>
</evidence>
<dbReference type="Proteomes" id="UP000315648">
    <property type="component" value="Unassembled WGS sequence"/>
</dbReference>
<dbReference type="InterPro" id="IPR013783">
    <property type="entry name" value="Ig-like_fold"/>
</dbReference>
<name>A0A556QSH1_9BACT</name>
<dbReference type="RefSeq" id="WP_144230126.1">
    <property type="nucleotide sequence ID" value="NZ_VMBG01000001.1"/>
</dbReference>
<dbReference type="SUPFAM" id="SSF49265">
    <property type="entry name" value="Fibronectin type III"/>
    <property type="match status" value="1"/>
</dbReference>
<evidence type="ECO:0000259" key="6">
    <source>
        <dbReference type="Pfam" id="PF17389"/>
    </source>
</evidence>
<dbReference type="InterPro" id="IPR035396">
    <property type="entry name" value="Bac_rhamnosid6H"/>
</dbReference>
<dbReference type="SUPFAM" id="SSF48208">
    <property type="entry name" value="Six-hairpin glycosidases"/>
    <property type="match status" value="1"/>
</dbReference>
<dbReference type="InterPro" id="IPR008928">
    <property type="entry name" value="6-hairpin_glycosidase_sf"/>
</dbReference>
<evidence type="ECO:0000313" key="8">
    <source>
        <dbReference type="EMBL" id="TSJ79585.1"/>
    </source>
</evidence>
<dbReference type="EMBL" id="VMBG01000001">
    <property type="protein sequence ID" value="TSJ79585.1"/>
    <property type="molecule type" value="Genomic_DNA"/>
</dbReference>
<dbReference type="PIRSF" id="PIRSF010631">
    <property type="entry name" value="A-rhamnsds"/>
    <property type="match status" value="1"/>
</dbReference>
<evidence type="ECO:0000256" key="1">
    <source>
        <dbReference type="ARBA" id="ARBA00001445"/>
    </source>
</evidence>
<dbReference type="Gene3D" id="1.50.10.10">
    <property type="match status" value="1"/>
</dbReference>
<dbReference type="Pfam" id="PF05592">
    <property type="entry name" value="Bac_rhamnosid"/>
    <property type="match status" value="1"/>
</dbReference>